<name>A0A9Q0D000_9POAL</name>
<feature type="domain" description="Neprosin PEP catalytic" evidence="2">
    <location>
        <begin position="38"/>
        <end position="299"/>
    </location>
</feature>
<proteinExistence type="predicted"/>
<keyword evidence="1" id="KW-0732">Signal</keyword>
<sequence>MAENIFFGLFIKLFLASCILPIKGRDISKLLGGEYKVELDGTQIGDAISNKLSGSSTLGFPKIKAASDDGYTHDVQPLSESLAYIGATNNLFGTELVAAGVHVYPRMYNNSDLRFFTYWTDGAKSCYNDNCPGFVIANGSNLLPGEALAPLSDYGGNIRYITIRIKKDEKTGDWSLYREDKGGPIGGMTLLGWWPKNLFNSLSDYANIIQWTGEVTYQQNETGPSMGSGQFSDDHDRGKAASFYGLYGFDNYGTIYNNEYNPIPFADKPECYNLSPWYDPSFSSREKTHFFYGGPSGCSQ</sequence>
<reference evidence="3" key="1">
    <citation type="journal article" date="2022" name="Cell">
        <title>Repeat-based holocentromeres influence genome architecture and karyotype evolution.</title>
        <authorList>
            <person name="Hofstatter P.G."/>
            <person name="Thangavel G."/>
            <person name="Lux T."/>
            <person name="Neumann P."/>
            <person name="Vondrak T."/>
            <person name="Novak P."/>
            <person name="Zhang M."/>
            <person name="Costa L."/>
            <person name="Castellani M."/>
            <person name="Scott A."/>
            <person name="Toegelov H."/>
            <person name="Fuchs J."/>
            <person name="Mata-Sucre Y."/>
            <person name="Dias Y."/>
            <person name="Vanzela A.L.L."/>
            <person name="Huettel B."/>
            <person name="Almeida C.C.S."/>
            <person name="Simkova H."/>
            <person name="Souza G."/>
            <person name="Pedrosa-Harand A."/>
            <person name="Macas J."/>
            <person name="Mayer K.F.X."/>
            <person name="Houben A."/>
            <person name="Marques A."/>
        </authorList>
    </citation>
    <scope>NUCLEOTIDE SEQUENCE</scope>
    <source>
        <strain evidence="3">RhyBre1mFocal</strain>
    </source>
</reference>
<feature type="chain" id="PRO_5040347760" description="Neprosin PEP catalytic domain-containing protein" evidence="1">
    <location>
        <begin position="25"/>
        <end position="300"/>
    </location>
</feature>
<dbReference type="OrthoDB" id="650213at2759"/>
<evidence type="ECO:0000259" key="2">
    <source>
        <dbReference type="PROSITE" id="PS52045"/>
    </source>
</evidence>
<organism evidence="3 4">
    <name type="scientific">Rhynchospora breviuscula</name>
    <dbReference type="NCBI Taxonomy" id="2022672"/>
    <lineage>
        <taxon>Eukaryota</taxon>
        <taxon>Viridiplantae</taxon>
        <taxon>Streptophyta</taxon>
        <taxon>Embryophyta</taxon>
        <taxon>Tracheophyta</taxon>
        <taxon>Spermatophyta</taxon>
        <taxon>Magnoliopsida</taxon>
        <taxon>Liliopsida</taxon>
        <taxon>Poales</taxon>
        <taxon>Cyperaceae</taxon>
        <taxon>Cyperoideae</taxon>
        <taxon>Rhynchosporeae</taxon>
        <taxon>Rhynchospora</taxon>
    </lineage>
</organism>
<comment type="caution">
    <text evidence="3">The sequence shown here is derived from an EMBL/GenBank/DDBJ whole genome shotgun (WGS) entry which is preliminary data.</text>
</comment>
<dbReference type="PANTHER" id="PTHR31589:SF104">
    <property type="entry name" value="OS07G0422700 PROTEIN"/>
    <property type="match status" value="1"/>
</dbReference>
<dbReference type="Gene3D" id="3.90.1320.10">
    <property type="entry name" value="Outer-capsid protein sigma 3, large lobe"/>
    <property type="match status" value="1"/>
</dbReference>
<dbReference type="PROSITE" id="PS52045">
    <property type="entry name" value="NEPROSIN_PEP_CD"/>
    <property type="match status" value="1"/>
</dbReference>
<protein>
    <recommendedName>
        <fullName evidence="2">Neprosin PEP catalytic domain-containing protein</fullName>
    </recommendedName>
</protein>
<evidence type="ECO:0000256" key="1">
    <source>
        <dbReference type="SAM" id="SignalP"/>
    </source>
</evidence>
<keyword evidence="4" id="KW-1185">Reference proteome</keyword>
<feature type="signal peptide" evidence="1">
    <location>
        <begin position="1"/>
        <end position="24"/>
    </location>
</feature>
<evidence type="ECO:0000313" key="3">
    <source>
        <dbReference type="EMBL" id="KAJ1702604.1"/>
    </source>
</evidence>
<dbReference type="AlphaFoldDB" id="A0A9Q0D000"/>
<dbReference type="PANTHER" id="PTHR31589">
    <property type="entry name" value="PROTEIN, PUTATIVE (DUF239)-RELATED-RELATED"/>
    <property type="match status" value="1"/>
</dbReference>
<dbReference type="InterPro" id="IPR053168">
    <property type="entry name" value="Glutamic_endopeptidase"/>
</dbReference>
<dbReference type="EMBL" id="JAMQYH010000001">
    <property type="protein sequence ID" value="KAJ1702604.1"/>
    <property type="molecule type" value="Genomic_DNA"/>
</dbReference>
<dbReference type="InterPro" id="IPR004314">
    <property type="entry name" value="Neprosin"/>
</dbReference>
<dbReference type="Pfam" id="PF03080">
    <property type="entry name" value="Neprosin"/>
    <property type="match status" value="1"/>
</dbReference>
<gene>
    <name evidence="3" type="ORF">LUZ63_002383</name>
</gene>
<accession>A0A9Q0D000</accession>
<dbReference type="Proteomes" id="UP001151287">
    <property type="component" value="Unassembled WGS sequence"/>
</dbReference>
<evidence type="ECO:0000313" key="4">
    <source>
        <dbReference type="Proteomes" id="UP001151287"/>
    </source>
</evidence>